<keyword evidence="4 12" id="KW-0547">Nucleotide-binding</keyword>
<evidence type="ECO:0000259" key="13">
    <source>
        <dbReference type="SMART" id="SM00836"/>
    </source>
</evidence>
<dbReference type="Gene3D" id="3.40.50.620">
    <property type="entry name" value="HUPs"/>
    <property type="match status" value="1"/>
</dbReference>
<dbReference type="FunFam" id="3.40.50.620:FF:000058">
    <property type="entry name" value="Mitochondrial arginyl-tRNA synthetase"/>
    <property type="match status" value="1"/>
</dbReference>
<dbReference type="InterPro" id="IPR008909">
    <property type="entry name" value="DALR_anticod-bd"/>
</dbReference>
<comment type="function">
    <text evidence="11">Catalyzes the attachment of arginine to tRNA(Arg) in a two-step reaction: arginine is first activated by ATP to form Arg-AMP and then transferred to the acceptor end of tRNA(Arg).</text>
</comment>
<dbReference type="Proteomes" id="UP001208570">
    <property type="component" value="Unassembled WGS sequence"/>
</dbReference>
<dbReference type="GO" id="GO:0005524">
    <property type="term" value="F:ATP binding"/>
    <property type="evidence" value="ECO:0007669"/>
    <property type="project" value="UniProtKB-KW"/>
</dbReference>
<keyword evidence="15" id="KW-1185">Reference proteome</keyword>
<comment type="caution">
    <text evidence="14">The sequence shown here is derived from an EMBL/GenBank/DDBJ whole genome shotgun (WGS) entry which is preliminary data.</text>
</comment>
<comment type="similarity">
    <text evidence="1 12">Belongs to the class-I aminoacyl-tRNA synthetase family.</text>
</comment>
<evidence type="ECO:0000256" key="10">
    <source>
        <dbReference type="ARBA" id="ARBA00049339"/>
    </source>
</evidence>
<evidence type="ECO:0000256" key="7">
    <source>
        <dbReference type="ARBA" id="ARBA00023146"/>
    </source>
</evidence>
<dbReference type="Pfam" id="PF00750">
    <property type="entry name" value="tRNA-synt_1d"/>
    <property type="match status" value="1"/>
</dbReference>
<dbReference type="CDD" id="cd00671">
    <property type="entry name" value="ArgRS_core"/>
    <property type="match status" value="1"/>
</dbReference>
<keyword evidence="5 12" id="KW-0067">ATP-binding</keyword>
<evidence type="ECO:0000256" key="11">
    <source>
        <dbReference type="ARBA" id="ARBA00049595"/>
    </source>
</evidence>
<dbReference type="PANTHER" id="PTHR11956">
    <property type="entry name" value="ARGINYL-TRNA SYNTHETASE"/>
    <property type="match status" value="1"/>
</dbReference>
<evidence type="ECO:0000256" key="12">
    <source>
        <dbReference type="RuleBase" id="RU363038"/>
    </source>
</evidence>
<keyword evidence="6 12" id="KW-0648">Protein biosynthesis</keyword>
<evidence type="ECO:0000256" key="3">
    <source>
        <dbReference type="ARBA" id="ARBA00022598"/>
    </source>
</evidence>
<dbReference type="EMBL" id="JAODUP010001218">
    <property type="protein sequence ID" value="KAK2140888.1"/>
    <property type="molecule type" value="Genomic_DNA"/>
</dbReference>
<dbReference type="InterPro" id="IPR014729">
    <property type="entry name" value="Rossmann-like_a/b/a_fold"/>
</dbReference>
<sequence length="587" mass="67306">MAHFLREKIATKLCKHVPSLLTDGQQWSELSAVLPWCLKFMPTEMQRRRSPNDNGFKESHLLLDYSCLKHLCQPYGIQVSHIQDWAKTAAGQLAGDELFADVRAKDHRLEFAMKTSRVLKDCLHEIISNDNYGFHSKFHQYLRDRDGKLYKQKKNQTVVLEYSSPNIAKPFHAGHLRSTIMGNIIGNLFEQLGHTIIRINYLGNWGTQFGLLGAGYEKYGKKEEMDKDPLKYLLQLYIEMNKKAELDETVLESGRQFAARMEQGEEKALSLWKLFLDKSLEEYTKIYERLGIKFDVYDGEANQVQAAQKVVEELKEKGLLQYKDGLGYVDLIDEKGKSAQANIIRKDGTTLYLTRDIAAAVNRYNKYEFDRLLYFVEAGQDFHFKKLFLVLQKLGYEWATGPHGNFHIRFGRIRGMSTRKGNIVLLRELLDTARETMLENMHNTETTKQCSNEQETAEVLGKSGLIIQDIKQRRILDYEFSWTRMLSNKGNTGVALQYVHARLANIEKNCDIDLDINCDVGSLLESSAVNLILHLAQKVTNVAVGELHVKGEPDINKAKARLLMFHCTRLVLASSLRTLGIQPLDEF</sequence>
<dbReference type="PROSITE" id="PS00178">
    <property type="entry name" value="AA_TRNA_LIGASE_I"/>
    <property type="match status" value="1"/>
</dbReference>
<dbReference type="InterPro" id="IPR009080">
    <property type="entry name" value="tRNAsynth_Ia_anticodon-bd"/>
</dbReference>
<keyword evidence="3 12" id="KW-0436">Ligase</keyword>
<comment type="catalytic activity">
    <reaction evidence="10">
        <text>tRNA(Arg) + L-arginine + ATP = L-arginyl-tRNA(Arg) + AMP + diphosphate</text>
        <dbReference type="Rhea" id="RHEA:20301"/>
        <dbReference type="Rhea" id="RHEA-COMP:9658"/>
        <dbReference type="Rhea" id="RHEA-COMP:9673"/>
        <dbReference type="ChEBI" id="CHEBI:30616"/>
        <dbReference type="ChEBI" id="CHEBI:32682"/>
        <dbReference type="ChEBI" id="CHEBI:33019"/>
        <dbReference type="ChEBI" id="CHEBI:78442"/>
        <dbReference type="ChEBI" id="CHEBI:78513"/>
        <dbReference type="ChEBI" id="CHEBI:456215"/>
        <dbReference type="EC" id="6.1.1.19"/>
    </reaction>
</comment>
<accession>A0AAD9MQZ6</accession>
<dbReference type="SUPFAM" id="SSF52374">
    <property type="entry name" value="Nucleotidylyl transferase"/>
    <property type="match status" value="1"/>
</dbReference>
<dbReference type="InterPro" id="IPR001278">
    <property type="entry name" value="Arg-tRNA-ligase"/>
</dbReference>
<evidence type="ECO:0000256" key="8">
    <source>
        <dbReference type="ARBA" id="ARBA00033033"/>
    </source>
</evidence>
<dbReference type="AlphaFoldDB" id="A0AAD9MQZ6"/>
<evidence type="ECO:0000313" key="15">
    <source>
        <dbReference type="Proteomes" id="UP001208570"/>
    </source>
</evidence>
<dbReference type="PANTHER" id="PTHR11956:SF11">
    <property type="entry name" value="ARGININE--TRNA LIGASE, MITOCHONDRIAL-RELATED"/>
    <property type="match status" value="1"/>
</dbReference>
<organism evidence="14 15">
    <name type="scientific">Paralvinella palmiformis</name>
    <dbReference type="NCBI Taxonomy" id="53620"/>
    <lineage>
        <taxon>Eukaryota</taxon>
        <taxon>Metazoa</taxon>
        <taxon>Spiralia</taxon>
        <taxon>Lophotrochozoa</taxon>
        <taxon>Annelida</taxon>
        <taxon>Polychaeta</taxon>
        <taxon>Sedentaria</taxon>
        <taxon>Canalipalpata</taxon>
        <taxon>Terebellida</taxon>
        <taxon>Terebelliformia</taxon>
        <taxon>Alvinellidae</taxon>
        <taxon>Paralvinella</taxon>
    </lineage>
</organism>
<evidence type="ECO:0000256" key="6">
    <source>
        <dbReference type="ARBA" id="ARBA00022917"/>
    </source>
</evidence>
<name>A0AAD9MQZ6_9ANNE</name>
<dbReference type="EC" id="6.1.1.19" evidence="2"/>
<keyword evidence="7 12" id="KW-0030">Aminoacyl-tRNA synthetase</keyword>
<evidence type="ECO:0000256" key="9">
    <source>
        <dbReference type="ARBA" id="ARBA00039495"/>
    </source>
</evidence>
<dbReference type="GO" id="GO:0006420">
    <property type="term" value="P:arginyl-tRNA aminoacylation"/>
    <property type="evidence" value="ECO:0007669"/>
    <property type="project" value="InterPro"/>
</dbReference>
<dbReference type="PRINTS" id="PR01038">
    <property type="entry name" value="TRNASYNTHARG"/>
</dbReference>
<dbReference type="SUPFAM" id="SSF47323">
    <property type="entry name" value="Anticodon-binding domain of a subclass of class I aminoacyl-tRNA synthetases"/>
    <property type="match status" value="1"/>
</dbReference>
<dbReference type="GO" id="GO:0004814">
    <property type="term" value="F:arginine-tRNA ligase activity"/>
    <property type="evidence" value="ECO:0007669"/>
    <property type="project" value="UniProtKB-EC"/>
</dbReference>
<evidence type="ECO:0000256" key="1">
    <source>
        <dbReference type="ARBA" id="ARBA00005594"/>
    </source>
</evidence>
<dbReference type="GO" id="GO:0005739">
    <property type="term" value="C:mitochondrion"/>
    <property type="evidence" value="ECO:0007669"/>
    <property type="project" value="TreeGrafter"/>
</dbReference>
<evidence type="ECO:0000256" key="2">
    <source>
        <dbReference type="ARBA" id="ARBA00012837"/>
    </source>
</evidence>
<dbReference type="SMART" id="SM00836">
    <property type="entry name" value="DALR_1"/>
    <property type="match status" value="1"/>
</dbReference>
<evidence type="ECO:0000313" key="14">
    <source>
        <dbReference type="EMBL" id="KAK2140888.1"/>
    </source>
</evidence>
<feature type="domain" description="DALR anticodon binding" evidence="13">
    <location>
        <begin position="496"/>
        <end position="587"/>
    </location>
</feature>
<dbReference type="InterPro" id="IPR035684">
    <property type="entry name" value="ArgRS_core"/>
</dbReference>
<protein>
    <recommendedName>
        <fullName evidence="9">Probable arginine--tRNA ligase, mitochondrial</fullName>
        <ecNumber evidence="2">6.1.1.19</ecNumber>
    </recommendedName>
    <alternativeName>
        <fullName evidence="8">Arginyl-tRNA synthetase</fullName>
    </alternativeName>
</protein>
<dbReference type="InterPro" id="IPR001412">
    <property type="entry name" value="aa-tRNA-synth_I_CS"/>
</dbReference>
<dbReference type="NCBIfam" id="TIGR00456">
    <property type="entry name" value="argS"/>
    <property type="match status" value="1"/>
</dbReference>
<dbReference type="GO" id="GO:0032543">
    <property type="term" value="P:mitochondrial translation"/>
    <property type="evidence" value="ECO:0007669"/>
    <property type="project" value="TreeGrafter"/>
</dbReference>
<evidence type="ECO:0000256" key="4">
    <source>
        <dbReference type="ARBA" id="ARBA00022741"/>
    </source>
</evidence>
<proteinExistence type="inferred from homology"/>
<reference evidence="14" key="1">
    <citation type="journal article" date="2023" name="Mol. Biol. Evol.">
        <title>Third-Generation Sequencing Reveals the Adaptive Role of the Epigenome in Three Deep-Sea Polychaetes.</title>
        <authorList>
            <person name="Perez M."/>
            <person name="Aroh O."/>
            <person name="Sun Y."/>
            <person name="Lan Y."/>
            <person name="Juniper S.K."/>
            <person name="Young C.R."/>
            <person name="Angers B."/>
            <person name="Qian P.Y."/>
        </authorList>
    </citation>
    <scope>NUCLEOTIDE SEQUENCE</scope>
    <source>
        <strain evidence="14">P08H-3</strain>
    </source>
</reference>
<evidence type="ECO:0000256" key="5">
    <source>
        <dbReference type="ARBA" id="ARBA00022840"/>
    </source>
</evidence>
<gene>
    <name evidence="14" type="ORF">LSH36_1219g00003</name>
</gene>